<dbReference type="EMBL" id="CYXT01000014">
    <property type="protein sequence ID" value="CUN00002.1"/>
    <property type="molecule type" value="Genomic_DNA"/>
</dbReference>
<evidence type="ECO:0000313" key="2">
    <source>
        <dbReference type="Proteomes" id="UP000095598"/>
    </source>
</evidence>
<organism evidence="1 2">
    <name type="scientific">Anaerostipes hadrus</name>
    <dbReference type="NCBI Taxonomy" id="649756"/>
    <lineage>
        <taxon>Bacteria</taxon>
        <taxon>Bacillati</taxon>
        <taxon>Bacillota</taxon>
        <taxon>Clostridia</taxon>
        <taxon>Lachnospirales</taxon>
        <taxon>Lachnospiraceae</taxon>
        <taxon>Anaerostipes</taxon>
    </lineage>
</organism>
<proteinExistence type="predicted"/>
<accession>A0A173TAW8</accession>
<dbReference type="AlphaFoldDB" id="A0A173TAW8"/>
<dbReference type="Proteomes" id="UP000095598">
    <property type="component" value="Unassembled WGS sequence"/>
</dbReference>
<reference evidence="1 2" key="1">
    <citation type="submission" date="2015-09" db="EMBL/GenBank/DDBJ databases">
        <authorList>
            <consortium name="Pathogen Informatics"/>
        </authorList>
    </citation>
    <scope>NUCLEOTIDE SEQUENCE [LARGE SCALE GENOMIC DNA]</scope>
    <source>
        <strain evidence="1 2">2789STDY5608868</strain>
    </source>
</reference>
<sequence length="46" mass="5684">MEKYCEWIKYDYRIAASIIVNKTHFLYMKNNSSKISHIYIERKILK</sequence>
<name>A0A173TAW8_ANAHA</name>
<gene>
    <name evidence="1" type="ORF">ERS852425_01967</name>
</gene>
<protein>
    <submittedName>
        <fullName evidence="1">Uncharacterized protein</fullName>
    </submittedName>
</protein>
<evidence type="ECO:0000313" key="1">
    <source>
        <dbReference type="EMBL" id="CUN00002.1"/>
    </source>
</evidence>